<protein>
    <submittedName>
        <fullName evidence="3">Phasin family protein</fullName>
    </submittedName>
</protein>
<accession>A0ABU6JIV3</accession>
<organism evidence="3 4">
    <name type="scientific">Noviherbaspirillum album</name>
    <dbReference type="NCBI Taxonomy" id="3080276"/>
    <lineage>
        <taxon>Bacteria</taxon>
        <taxon>Pseudomonadati</taxon>
        <taxon>Pseudomonadota</taxon>
        <taxon>Betaproteobacteria</taxon>
        <taxon>Burkholderiales</taxon>
        <taxon>Oxalobacteraceae</taxon>
        <taxon>Noviherbaspirillum</taxon>
    </lineage>
</organism>
<reference evidence="3 4" key="1">
    <citation type="submission" date="2023-10" db="EMBL/GenBank/DDBJ databases">
        <title>Noviherbaspirillum sp. CPCC 100848 genome assembly.</title>
        <authorList>
            <person name="Li X.Y."/>
            <person name="Fang X.M."/>
        </authorList>
    </citation>
    <scope>NUCLEOTIDE SEQUENCE [LARGE SCALE GENOMIC DNA]</scope>
    <source>
        <strain evidence="3 4">CPCC 100848</strain>
    </source>
</reference>
<dbReference type="Pfam" id="PF09361">
    <property type="entry name" value="Phasin_2"/>
    <property type="match status" value="1"/>
</dbReference>
<dbReference type="InterPro" id="IPR010127">
    <property type="entry name" value="Phasin_subfam-1"/>
</dbReference>
<evidence type="ECO:0000313" key="4">
    <source>
        <dbReference type="Proteomes" id="UP001352263"/>
    </source>
</evidence>
<evidence type="ECO:0000313" key="3">
    <source>
        <dbReference type="EMBL" id="MEC4723087.1"/>
    </source>
</evidence>
<feature type="region of interest" description="Disordered" evidence="1">
    <location>
        <begin position="123"/>
        <end position="167"/>
    </location>
</feature>
<proteinExistence type="predicted"/>
<keyword evidence="4" id="KW-1185">Reference proteome</keyword>
<comment type="caution">
    <text evidence="3">The sequence shown here is derived from an EMBL/GenBank/DDBJ whole genome shotgun (WGS) entry which is preliminary data.</text>
</comment>
<dbReference type="Proteomes" id="UP001352263">
    <property type="component" value="Unassembled WGS sequence"/>
</dbReference>
<gene>
    <name evidence="3" type="ORF">RY831_28400</name>
</gene>
<evidence type="ECO:0000256" key="1">
    <source>
        <dbReference type="SAM" id="MobiDB-lite"/>
    </source>
</evidence>
<dbReference type="NCBIfam" id="TIGR01841">
    <property type="entry name" value="phasin"/>
    <property type="match status" value="1"/>
</dbReference>
<feature type="compositionally biased region" description="Basic and acidic residues" evidence="1">
    <location>
        <begin position="123"/>
        <end position="144"/>
    </location>
</feature>
<sequence>MFGMIQKSPSPAARMQIDAQFSFMSDLSRRVFDSMQKINELNVQVAATLMEESLSNTRQLMSAANPTEALSIIAGQSQPAAEKIRAYQQHVQNIFAETQAGMAKTLESHVPESARTAEAMVREVEQRANEETSKAAQRQKEALDRLATATKPPAERASPGTIVKTAH</sequence>
<evidence type="ECO:0000259" key="2">
    <source>
        <dbReference type="Pfam" id="PF09361"/>
    </source>
</evidence>
<name>A0ABU6JIV3_9BURK</name>
<dbReference type="RefSeq" id="WP_326509710.1">
    <property type="nucleotide sequence ID" value="NZ_JAWIIV010000043.1"/>
</dbReference>
<dbReference type="InterPro" id="IPR018968">
    <property type="entry name" value="Phasin"/>
</dbReference>
<dbReference type="EMBL" id="JAWIIV010000043">
    <property type="protein sequence ID" value="MEC4723087.1"/>
    <property type="molecule type" value="Genomic_DNA"/>
</dbReference>
<feature type="domain" description="Phasin" evidence="2">
    <location>
        <begin position="18"/>
        <end position="110"/>
    </location>
</feature>